<accession>A0A7S7AWS3</accession>
<reference evidence="1 2" key="1">
    <citation type="submission" date="2020-09" db="EMBL/GenBank/DDBJ databases">
        <title>Characterization of Treponema spp. from bovine digital dermatitis in Korea.</title>
        <authorList>
            <person name="Espiritu H.M."/>
            <person name="Cho Y.I."/>
            <person name="Mamuad L."/>
        </authorList>
    </citation>
    <scope>NUCLEOTIDE SEQUENCE [LARGE SCALE GENOMIC DNA]</scope>
    <source>
        <strain evidence="1 2">KS1</strain>
    </source>
</reference>
<dbReference type="InterPro" id="IPR013785">
    <property type="entry name" value="Aldolase_TIM"/>
</dbReference>
<proteinExistence type="predicted"/>
<evidence type="ECO:0000313" key="2">
    <source>
        <dbReference type="Proteomes" id="UP000593915"/>
    </source>
</evidence>
<protein>
    <submittedName>
        <fullName evidence="1">Hydrolase</fullName>
    </submittedName>
</protein>
<dbReference type="GO" id="GO:0016787">
    <property type="term" value="F:hydrolase activity"/>
    <property type="evidence" value="ECO:0007669"/>
    <property type="project" value="UniProtKB-KW"/>
</dbReference>
<organism evidence="1 2">
    <name type="scientific">Treponema pedis</name>
    <dbReference type="NCBI Taxonomy" id="409322"/>
    <lineage>
        <taxon>Bacteria</taxon>
        <taxon>Pseudomonadati</taxon>
        <taxon>Spirochaetota</taxon>
        <taxon>Spirochaetia</taxon>
        <taxon>Spirochaetales</taxon>
        <taxon>Treponemataceae</taxon>
        <taxon>Treponema</taxon>
    </lineage>
</organism>
<dbReference type="RefSeq" id="WP_020964682.1">
    <property type="nucleotide sequence ID" value="NZ_CP045670.1"/>
</dbReference>
<dbReference type="Proteomes" id="UP000593915">
    <property type="component" value="Chromosome"/>
</dbReference>
<keyword evidence="1" id="KW-0378">Hydrolase</keyword>
<dbReference type="AlphaFoldDB" id="A0A7S7AWS3"/>
<dbReference type="EMBL" id="CP061839">
    <property type="protein sequence ID" value="QOW60921.1"/>
    <property type="molecule type" value="Genomic_DNA"/>
</dbReference>
<sequence>MKDEKGKFVPEVFSELRQKTVPVPETIYQASGIMVLNRRIKSLLFSTDIAVIKNSNANSIMAVYPFTPQLSITQAIIEVAPVPVFVGVGGGITTGNRSIHIALQAELLGAYGVVVNVPMSVSVIEQMAKEIDIPIISTVVSEYDEVVEKIKAGVKILNVSGGINTPEIVKKLRSRLGKEFPIIATGGPTDETVLKTVEAGANAITYTPPTSADIFEKIMIEYRNNKNKLS</sequence>
<gene>
    <name evidence="1" type="ORF">IFE08_00385</name>
</gene>
<dbReference type="SUPFAM" id="SSF51412">
    <property type="entry name" value="Inosine monophosphate dehydrogenase (IMPDH)"/>
    <property type="match status" value="1"/>
</dbReference>
<evidence type="ECO:0000313" key="1">
    <source>
        <dbReference type="EMBL" id="QOW60921.1"/>
    </source>
</evidence>
<dbReference type="Gene3D" id="3.20.20.70">
    <property type="entry name" value="Aldolase class I"/>
    <property type="match status" value="1"/>
</dbReference>
<name>A0A7S7AWS3_9SPIR</name>